<organism evidence="6 7">
    <name type="scientific">Stakelama flava</name>
    <dbReference type="NCBI Taxonomy" id="2860338"/>
    <lineage>
        <taxon>Bacteria</taxon>
        <taxon>Pseudomonadati</taxon>
        <taxon>Pseudomonadota</taxon>
        <taxon>Alphaproteobacteria</taxon>
        <taxon>Sphingomonadales</taxon>
        <taxon>Sphingomonadaceae</taxon>
        <taxon>Stakelama</taxon>
    </lineage>
</organism>
<evidence type="ECO:0000313" key="6">
    <source>
        <dbReference type="EMBL" id="MBW4330027.1"/>
    </source>
</evidence>
<evidence type="ECO:0000313" key="7">
    <source>
        <dbReference type="Proteomes" id="UP001197214"/>
    </source>
</evidence>
<dbReference type="Pfam" id="PF06629">
    <property type="entry name" value="MipA"/>
    <property type="match status" value="1"/>
</dbReference>
<gene>
    <name evidence="6" type="ORF">KY084_03960</name>
</gene>
<dbReference type="InterPro" id="IPR010583">
    <property type="entry name" value="MipA"/>
</dbReference>
<keyword evidence="7" id="KW-1185">Reference proteome</keyword>
<keyword evidence="5" id="KW-0998">Cell outer membrane</keyword>
<evidence type="ECO:0000256" key="5">
    <source>
        <dbReference type="ARBA" id="ARBA00023237"/>
    </source>
</evidence>
<accession>A0ABS6XIM5</accession>
<dbReference type="PANTHER" id="PTHR38776:SF1">
    <property type="entry name" value="MLTA-INTERACTING PROTEIN-RELATED"/>
    <property type="match status" value="1"/>
</dbReference>
<sequence>MSPVRWAANLHTERFNFVLIRLFCAAGLAAATLHPALAQTADPADSLAGDRVTVGIGAASVPDYEGADTNNWNPAALVNGKVSGIDFWSRGTQLYVDLVPDAPGPGTNFSAGPIAGVRLNRTGDIDNPQVAALGKLDTAYELGGFVGISRTGVITSDYDTLSARVAVVADVAGAYDSYVVTPQISYTTPLSRQTLVGLSASADYVGKGYGRTYFSVTPEGSVVSGLRTYDISDSGFKSASFGLYGIQSISGDLLHGFGIGGGVFYTRMLGKYKDSPIVSDVGDADQFTVGAGLTYTF</sequence>
<comment type="similarity">
    <text evidence="2">Belongs to the MipA/OmpV family.</text>
</comment>
<comment type="caution">
    <text evidence="6">The sequence shown here is derived from an EMBL/GenBank/DDBJ whole genome shotgun (WGS) entry which is preliminary data.</text>
</comment>
<dbReference type="PANTHER" id="PTHR38776">
    <property type="entry name" value="MLTA-INTERACTING PROTEIN-RELATED"/>
    <property type="match status" value="1"/>
</dbReference>
<protein>
    <submittedName>
        <fullName evidence="6">MipA/OmpV family protein</fullName>
    </submittedName>
</protein>
<evidence type="ECO:0000256" key="3">
    <source>
        <dbReference type="ARBA" id="ARBA00022729"/>
    </source>
</evidence>
<proteinExistence type="inferred from homology"/>
<name>A0ABS6XIM5_9SPHN</name>
<evidence type="ECO:0000256" key="1">
    <source>
        <dbReference type="ARBA" id="ARBA00004442"/>
    </source>
</evidence>
<dbReference type="EMBL" id="JAHWZX010000003">
    <property type="protein sequence ID" value="MBW4330027.1"/>
    <property type="molecule type" value="Genomic_DNA"/>
</dbReference>
<keyword evidence="3" id="KW-0732">Signal</keyword>
<evidence type="ECO:0000256" key="2">
    <source>
        <dbReference type="ARBA" id="ARBA00005722"/>
    </source>
</evidence>
<comment type="subcellular location">
    <subcellularLocation>
        <location evidence="1">Cell outer membrane</location>
    </subcellularLocation>
</comment>
<dbReference type="Proteomes" id="UP001197214">
    <property type="component" value="Unassembled WGS sequence"/>
</dbReference>
<reference evidence="6 7" key="1">
    <citation type="submission" date="2021-07" db="EMBL/GenBank/DDBJ databases">
        <title>Stakelama flava sp. nov., a novel endophytic bacterium isolated from branch of Kandelia candel.</title>
        <authorList>
            <person name="Tuo L."/>
        </authorList>
    </citation>
    <scope>NUCLEOTIDE SEQUENCE [LARGE SCALE GENOMIC DNA]</scope>
    <source>
        <strain evidence="6 7">CBK3Z-3</strain>
    </source>
</reference>
<evidence type="ECO:0000256" key="4">
    <source>
        <dbReference type="ARBA" id="ARBA00023136"/>
    </source>
</evidence>
<keyword evidence="4" id="KW-0472">Membrane</keyword>